<organism evidence="2 3">
    <name type="scientific">Brassica carinata</name>
    <name type="common">Ethiopian mustard</name>
    <name type="synonym">Abyssinian cabbage</name>
    <dbReference type="NCBI Taxonomy" id="52824"/>
    <lineage>
        <taxon>Eukaryota</taxon>
        <taxon>Viridiplantae</taxon>
        <taxon>Streptophyta</taxon>
        <taxon>Embryophyta</taxon>
        <taxon>Tracheophyta</taxon>
        <taxon>Spermatophyta</taxon>
        <taxon>Magnoliopsida</taxon>
        <taxon>eudicotyledons</taxon>
        <taxon>Gunneridae</taxon>
        <taxon>Pentapetalae</taxon>
        <taxon>rosids</taxon>
        <taxon>malvids</taxon>
        <taxon>Brassicales</taxon>
        <taxon>Brassicaceae</taxon>
        <taxon>Brassiceae</taxon>
        <taxon>Brassica</taxon>
    </lineage>
</organism>
<name>A0A8X7USH7_BRACI</name>
<dbReference type="Proteomes" id="UP000886595">
    <property type="component" value="Unassembled WGS sequence"/>
</dbReference>
<keyword evidence="3" id="KW-1185">Reference proteome</keyword>
<feature type="compositionally biased region" description="Basic residues" evidence="1">
    <location>
        <begin position="106"/>
        <end position="116"/>
    </location>
</feature>
<comment type="caution">
    <text evidence="2">The sequence shown here is derived from an EMBL/GenBank/DDBJ whole genome shotgun (WGS) entry which is preliminary data.</text>
</comment>
<feature type="region of interest" description="Disordered" evidence="1">
    <location>
        <begin position="27"/>
        <end position="79"/>
    </location>
</feature>
<dbReference type="PANTHER" id="PTHR48161">
    <property type="entry name" value="BNACNNG12870D PROTEIN"/>
    <property type="match status" value="1"/>
</dbReference>
<feature type="compositionally biased region" description="Basic and acidic residues" evidence="1">
    <location>
        <begin position="48"/>
        <end position="77"/>
    </location>
</feature>
<feature type="region of interest" description="Disordered" evidence="1">
    <location>
        <begin position="98"/>
        <end position="126"/>
    </location>
</feature>
<reference evidence="2 3" key="1">
    <citation type="submission" date="2020-02" db="EMBL/GenBank/DDBJ databases">
        <authorList>
            <person name="Ma Q."/>
            <person name="Huang Y."/>
            <person name="Song X."/>
            <person name="Pei D."/>
        </authorList>
    </citation>
    <scope>NUCLEOTIDE SEQUENCE [LARGE SCALE GENOMIC DNA]</scope>
    <source>
        <strain evidence="2">Sxm20200214</strain>
        <tissue evidence="2">Leaf</tissue>
    </source>
</reference>
<proteinExistence type="predicted"/>
<dbReference type="AlphaFoldDB" id="A0A8X7USH7"/>
<gene>
    <name evidence="2" type="ORF">Bca52824_046500</name>
</gene>
<dbReference type="PANTHER" id="PTHR48161:SF1">
    <property type="entry name" value="(RAPE) HYPOTHETICAL PROTEIN"/>
    <property type="match status" value="1"/>
</dbReference>
<evidence type="ECO:0000313" key="3">
    <source>
        <dbReference type="Proteomes" id="UP000886595"/>
    </source>
</evidence>
<accession>A0A8X7USH7</accession>
<dbReference type="EMBL" id="JAAMPC010000010">
    <property type="protein sequence ID" value="KAG2286896.1"/>
    <property type="molecule type" value="Genomic_DNA"/>
</dbReference>
<feature type="compositionally biased region" description="Basic and acidic residues" evidence="1">
    <location>
        <begin position="31"/>
        <end position="40"/>
    </location>
</feature>
<evidence type="ECO:0000256" key="1">
    <source>
        <dbReference type="SAM" id="MobiDB-lite"/>
    </source>
</evidence>
<protein>
    <submittedName>
        <fullName evidence="2">Uncharacterized protein</fullName>
    </submittedName>
</protein>
<sequence>MRKKALWGKGKSCTLVTLPAFQRCLEDGPDAAERQPEQIPHRQGTGDGHLKAHHDLQTKEEAPESRAKSAAGEERGSSELVVKPRKLKICLLIKNKEGSSQDLKSSKKKSQKKALSKNHSATLLSP</sequence>
<dbReference type="OrthoDB" id="1024982at2759"/>
<evidence type="ECO:0000313" key="2">
    <source>
        <dbReference type="EMBL" id="KAG2286896.1"/>
    </source>
</evidence>